<dbReference type="SUPFAM" id="SSF53098">
    <property type="entry name" value="Ribonuclease H-like"/>
    <property type="match status" value="1"/>
</dbReference>
<accession>A0A7Y4NEX5</accession>
<evidence type="ECO:0000313" key="2">
    <source>
        <dbReference type="EMBL" id="NOK10931.1"/>
    </source>
</evidence>
<dbReference type="EMBL" id="JABFJW010000130">
    <property type="protein sequence ID" value="NOK10931.1"/>
    <property type="molecule type" value="Genomic_DNA"/>
</dbReference>
<proteinExistence type="predicted"/>
<dbReference type="RefSeq" id="WP_171415879.1">
    <property type="nucleotide sequence ID" value="NZ_JABFJW010000130.1"/>
</dbReference>
<evidence type="ECO:0000259" key="1">
    <source>
        <dbReference type="Pfam" id="PF13546"/>
    </source>
</evidence>
<comment type="caution">
    <text evidence="2">The sequence shown here is derived from an EMBL/GenBank/DDBJ whole genome shotgun (WGS) entry which is preliminary data.</text>
</comment>
<dbReference type="InterPro" id="IPR039365">
    <property type="entry name" value="IS701-like"/>
</dbReference>
<feature type="domain" description="Transposase IS701-like DDE" evidence="1">
    <location>
        <begin position="15"/>
        <end position="189"/>
    </location>
</feature>
<reference evidence="2 3" key="1">
    <citation type="submission" date="2020-05" db="EMBL/GenBank/DDBJ databases">
        <authorList>
            <person name="Whitworth D."/>
        </authorList>
    </citation>
    <scope>NUCLEOTIDE SEQUENCE [LARGE SCALE GENOMIC DNA]</scope>
    <source>
        <strain evidence="2 3">CA046A</strain>
    </source>
</reference>
<dbReference type="Proteomes" id="UP000528460">
    <property type="component" value="Unassembled WGS sequence"/>
</dbReference>
<dbReference type="Pfam" id="PF13546">
    <property type="entry name" value="DDE_5"/>
    <property type="match status" value="1"/>
</dbReference>
<protein>
    <submittedName>
        <fullName evidence="2">IS701 family transposase</fullName>
    </submittedName>
</protein>
<gene>
    <name evidence="2" type="ORF">HNS30_17975</name>
</gene>
<dbReference type="InterPro" id="IPR012337">
    <property type="entry name" value="RNaseH-like_sf"/>
</dbReference>
<dbReference type="InterPro" id="IPR038721">
    <property type="entry name" value="IS701-like_DDE_dom"/>
</dbReference>
<dbReference type="PANTHER" id="PTHR33627:SF1">
    <property type="entry name" value="TRANSPOSASE"/>
    <property type="match status" value="1"/>
</dbReference>
<dbReference type="PANTHER" id="PTHR33627">
    <property type="entry name" value="TRANSPOSASE"/>
    <property type="match status" value="1"/>
</dbReference>
<dbReference type="NCBIfam" id="NF033540">
    <property type="entry name" value="transpos_IS701"/>
    <property type="match status" value="1"/>
</dbReference>
<dbReference type="AlphaFoldDB" id="A0A7Y4NEX5"/>
<name>A0A7Y4NEX5_9BACT</name>
<sequence>MGPFGGGGHRAPYAFQRLPLRAKWDADAVRDDVLEYARRALGEGGILAVDETGFLKKAEKSLGVARQYTGTAGKVENAQVGVFLSYATPRGHALVDRELYLPQPWTEDAARREAGGIPDEVGFEANPALAQGMLQRALGAGLKLAWVVGDEVYGRDTTLRRFLEDWHQPYVLAVASNTHVWRGFYQVKPGDMVDEVPPEAWVASFRGRGHQGPTPLRLGTHATQPAPGPVAMAAISAKPRGRQGGLLHRPCPTQCLAGVDGAGGR</sequence>
<evidence type="ECO:0000313" key="3">
    <source>
        <dbReference type="Proteomes" id="UP000528460"/>
    </source>
</evidence>
<organism evidence="2 3">
    <name type="scientific">Corallococcus exercitus</name>
    <dbReference type="NCBI Taxonomy" id="2316736"/>
    <lineage>
        <taxon>Bacteria</taxon>
        <taxon>Pseudomonadati</taxon>
        <taxon>Myxococcota</taxon>
        <taxon>Myxococcia</taxon>
        <taxon>Myxococcales</taxon>
        <taxon>Cystobacterineae</taxon>
        <taxon>Myxococcaceae</taxon>
        <taxon>Corallococcus</taxon>
    </lineage>
</organism>